<gene>
    <name evidence="1" type="ORF">K443DRAFT_361057</name>
</gene>
<dbReference type="AlphaFoldDB" id="A0A0C9Y5B2"/>
<reference evidence="2" key="2">
    <citation type="submission" date="2015-01" db="EMBL/GenBank/DDBJ databases">
        <title>Evolutionary Origins and Diversification of the Mycorrhizal Mutualists.</title>
        <authorList>
            <consortium name="DOE Joint Genome Institute"/>
            <consortium name="Mycorrhizal Genomics Consortium"/>
            <person name="Kohler A."/>
            <person name="Kuo A."/>
            <person name="Nagy L.G."/>
            <person name="Floudas D."/>
            <person name="Copeland A."/>
            <person name="Barry K.W."/>
            <person name="Cichocki N."/>
            <person name="Veneault-Fourrey C."/>
            <person name="LaButti K."/>
            <person name="Lindquist E.A."/>
            <person name="Lipzen A."/>
            <person name="Lundell T."/>
            <person name="Morin E."/>
            <person name="Murat C."/>
            <person name="Riley R."/>
            <person name="Ohm R."/>
            <person name="Sun H."/>
            <person name="Tunlid A."/>
            <person name="Henrissat B."/>
            <person name="Grigoriev I.V."/>
            <person name="Hibbett D.S."/>
            <person name="Martin F."/>
        </authorList>
    </citation>
    <scope>NUCLEOTIDE SEQUENCE [LARGE SCALE GENOMIC DNA]</scope>
    <source>
        <strain evidence="2">LaAM-08-1</strain>
    </source>
</reference>
<organism evidence="1 2">
    <name type="scientific">Laccaria amethystina LaAM-08-1</name>
    <dbReference type="NCBI Taxonomy" id="1095629"/>
    <lineage>
        <taxon>Eukaryota</taxon>
        <taxon>Fungi</taxon>
        <taxon>Dikarya</taxon>
        <taxon>Basidiomycota</taxon>
        <taxon>Agaricomycotina</taxon>
        <taxon>Agaricomycetes</taxon>
        <taxon>Agaricomycetidae</taxon>
        <taxon>Agaricales</taxon>
        <taxon>Agaricineae</taxon>
        <taxon>Hydnangiaceae</taxon>
        <taxon>Laccaria</taxon>
    </lineage>
</organism>
<reference evidence="1 2" key="1">
    <citation type="submission" date="2014-04" db="EMBL/GenBank/DDBJ databases">
        <authorList>
            <consortium name="DOE Joint Genome Institute"/>
            <person name="Kuo A."/>
            <person name="Kohler A."/>
            <person name="Nagy L.G."/>
            <person name="Floudas D."/>
            <person name="Copeland A."/>
            <person name="Barry K.W."/>
            <person name="Cichocki N."/>
            <person name="Veneault-Fourrey C."/>
            <person name="LaButti K."/>
            <person name="Lindquist E.A."/>
            <person name="Lipzen A."/>
            <person name="Lundell T."/>
            <person name="Morin E."/>
            <person name="Murat C."/>
            <person name="Sun H."/>
            <person name="Tunlid A."/>
            <person name="Henrissat B."/>
            <person name="Grigoriev I.V."/>
            <person name="Hibbett D.S."/>
            <person name="Martin F."/>
            <person name="Nordberg H.P."/>
            <person name="Cantor M.N."/>
            <person name="Hua S.X."/>
        </authorList>
    </citation>
    <scope>NUCLEOTIDE SEQUENCE [LARGE SCALE GENOMIC DNA]</scope>
    <source>
        <strain evidence="1 2">LaAM-08-1</strain>
    </source>
</reference>
<accession>A0A0C9Y5B2</accession>
<name>A0A0C9Y5B2_9AGAR</name>
<evidence type="ECO:0000313" key="2">
    <source>
        <dbReference type="Proteomes" id="UP000054477"/>
    </source>
</evidence>
<sequence>MSGPLDDMHTMDIYFHPTYIRQSRLHTTPVDTFLLSPGFFSTTRLIFTILISTSEGLHRF</sequence>
<dbReference type="EMBL" id="KN838561">
    <property type="protein sequence ID" value="KIK05332.1"/>
    <property type="molecule type" value="Genomic_DNA"/>
</dbReference>
<proteinExistence type="predicted"/>
<keyword evidence="2" id="KW-1185">Reference proteome</keyword>
<evidence type="ECO:0000313" key="1">
    <source>
        <dbReference type="EMBL" id="KIK05332.1"/>
    </source>
</evidence>
<protein>
    <submittedName>
        <fullName evidence="1">Uncharacterized protein</fullName>
    </submittedName>
</protein>
<dbReference type="HOGENOM" id="CLU_2942112_0_0_1"/>
<dbReference type="Proteomes" id="UP000054477">
    <property type="component" value="Unassembled WGS sequence"/>
</dbReference>